<evidence type="ECO:0000313" key="2">
    <source>
        <dbReference type="EMBL" id="OHT06306.1"/>
    </source>
</evidence>
<dbReference type="SUPFAM" id="SSF50978">
    <property type="entry name" value="WD40 repeat-like"/>
    <property type="match status" value="1"/>
</dbReference>
<dbReference type="VEuPathDB" id="TrichDB:TRFO_25643"/>
<feature type="region of interest" description="Disordered" evidence="1">
    <location>
        <begin position="1021"/>
        <end position="1041"/>
    </location>
</feature>
<dbReference type="InterPro" id="IPR050865">
    <property type="entry name" value="BEACH_Domain"/>
</dbReference>
<evidence type="ECO:0000256" key="1">
    <source>
        <dbReference type="SAM" id="MobiDB-lite"/>
    </source>
</evidence>
<name>A0A1J4K5N5_9EUKA</name>
<dbReference type="GeneID" id="94839190"/>
<gene>
    <name evidence="2" type="ORF">TRFO_25643</name>
</gene>
<evidence type="ECO:0000313" key="3">
    <source>
        <dbReference type="Proteomes" id="UP000179807"/>
    </source>
</evidence>
<evidence type="ECO:0008006" key="4">
    <source>
        <dbReference type="Google" id="ProtNLM"/>
    </source>
</evidence>
<protein>
    <recommendedName>
        <fullName evidence="4">BEACH domain-containing protein</fullName>
    </recommendedName>
</protein>
<accession>A0A1J4K5N5</accession>
<dbReference type="RefSeq" id="XP_068359442.1">
    <property type="nucleotide sequence ID" value="XM_068504486.1"/>
</dbReference>
<dbReference type="OrthoDB" id="10689124at2759"/>
<dbReference type="InterPro" id="IPR036322">
    <property type="entry name" value="WD40_repeat_dom_sf"/>
</dbReference>
<dbReference type="EMBL" id="MLAK01000729">
    <property type="protein sequence ID" value="OHT06306.1"/>
    <property type="molecule type" value="Genomic_DNA"/>
</dbReference>
<organism evidence="2 3">
    <name type="scientific">Tritrichomonas foetus</name>
    <dbReference type="NCBI Taxonomy" id="1144522"/>
    <lineage>
        <taxon>Eukaryota</taxon>
        <taxon>Metamonada</taxon>
        <taxon>Parabasalia</taxon>
        <taxon>Tritrichomonadida</taxon>
        <taxon>Tritrichomonadidae</taxon>
        <taxon>Tritrichomonas</taxon>
    </lineage>
</organism>
<dbReference type="PANTHER" id="PTHR13743">
    <property type="entry name" value="BEIGE/BEACH-RELATED"/>
    <property type="match status" value="1"/>
</dbReference>
<reference evidence="2" key="1">
    <citation type="submission" date="2016-10" db="EMBL/GenBank/DDBJ databases">
        <authorList>
            <person name="Benchimol M."/>
            <person name="Almeida L.G."/>
            <person name="Vasconcelos A.T."/>
            <person name="Perreira-Neves A."/>
            <person name="Rosa I.A."/>
            <person name="Tasca T."/>
            <person name="Bogo M.R."/>
            <person name="de Souza W."/>
        </authorList>
    </citation>
    <scope>NUCLEOTIDE SEQUENCE [LARGE SCALE GENOMIC DNA]</scope>
    <source>
        <strain evidence="2">K</strain>
    </source>
</reference>
<comment type="caution">
    <text evidence="2">The sequence shown here is derived from an EMBL/GenBank/DDBJ whole genome shotgun (WGS) entry which is preliminary data.</text>
</comment>
<sequence>MKKFEKLSDDRNEMSDGLDKLYLRFFQGKSTVHHPITDLLMIRASSNFLSKISEDTEEFRCFSKLPQIDSAQIQSLHNYLLSYPFFEAFEMTSFKPTFSFSSSDLSELLLLRKKGNTTLGDHYVVSILYYWLMFILQSKSDQNQLTINTLQLFIDEVESFHQLTPPFSKIESFLFTKFVSNFVQSKRFRFDNDATAIILDHISNDDSLTSEFSPILLSLIQRVADSKNIDHEPLLNILNNLIIHNKQRQIIAPNDYQKLAVILVPFVGNLDIKAIQVIASLSTATSTFSVNLKDSFILLPPLLLKKLQVYKTPFIYYDKSLLKTLNSSQNTLDDTPGNDRFNNHIIENTEKYEIDISDESKEIKFFVSENKYMLEDGFTVIKFKNLLPFKKLMYDDFYNFALSFANSLKKSDSTCIDNYFLAMFKLIDALEENNNFYLDFYVLATFVATKCSEKISLMSLLDMFNKKTIFYPHKTYFNNDDIKIRSIRFHVINLFAGQMDQLIPIFLTDKVKYPFLFTELIAIIININIYSTIKSSTSANNNTNTNASTGSPKAVNSHNCRRVNLDVFMTKDFVKSIFTVINYLITEYFKDSTSQRTAIINDLTDNSNGCLIDKATVFSALETNLYFLFELLKKENIEAQYFNSFYFISSFFGLSLVDFLQPFVILTVRSFLLKIKPNNSSLMPIASYFTKLFKRLKEFNDKNFIIAISKCLVSALSNNLKIAPIFTNALDAFVEITPFPQLLPLALNFLSIISITQDNEILPSKQLKLIVKMIKEIEGNNVSESTKLNLINLCSSSTALSSNSLFLIRKPSMVPLLFIAYGENHEKLLNVLEFFQKLIDFSISNSIACHQAGIDLILLEFIYNLIVKNENSVSFRGITFKLSFTKADIFNLIFPFLSKIIVYATNNAGNQYLIRLITAYNQPDVSYQVASFVLNLLISSHTQVSPVFPLGLNSIPFSVSNINPPLFNKSFSFITWIKIDRPISTIMTKSTPIITIKGYENPQTNNNINIANIANIFNKDNKESKETPNNSSLNDNIASQNINNNDTIGNTNKINTNTFSLFINRGILYYQFNDYIEPICQQVLSNQWFFIGFICQRTSQENSTIGLFTEQVMGFCNDVPALFFPPDSTLNLSIGGYELNNNDKFPAYLGPFGFANRIFEEEYLEQIEKLGPSSLENIDCYLKTNSASNYNNNRLLLYSKELDLAVNSKKTTLFPYSFDQQFCINEHNIVKLLDVFIHYEEASPEIVNIVIAIIKQVFFLSTESQVCFTYFGIIKNYLLKIAKNRATYQLYKSFYSILEVVHVPETMNSLFDNLLVNVELYSKGPPKSFLRIIDHWGHRLLNRFPTLFTRKNYFNRLVKMYVYLFNKRPFDNRYTDDIVKKLQYEFSKLLEEASKLGLTQENIIYFENFINVQTDNEENLFTFLSILSRNLDKIRNEEYALTLHHFAENENEDISQLAILSIHEMSKTKSNWMKSMMALAVQLKSRSKSILPFLLDNVEQNPGFIHLITTLSIPFDNETKFDIAGKLAEICRVSNAFKDIVQERFWFIWILIAAIQSKGDVQLCFLTLVSLLLQYVEKFSTEINLIVNVLQVLESIDKSFDYYQVVLDLFVNINAVSFTEPKNLIVPYIRALFFKFNENFYSNDIINLFVNGPFHLNELKINESPIYDILSLEPFLVQDFSFYNMNFGLTVDAGKSKTEGKLCNFLIQLIMSCEDLVLTKSTSILSDYAKFLMEKDELSEAQKYEQMNEFTMHFYEIRKSFNKKYCHHIVENITEIKSLIKKIKTLVFIDFNEVKQSSLDVIKNSDYVSQFSKKVTKTEAKKFANHFTKYPDLHKYQQCRQTCAAFCPMKLQIVQEKLDISDFIKLTTIPNAYKAKLYEFGEENDIDFIIGQDNFKIYLDLQLLVTVPFNKIEFIIQREKNSLEFFTSQVGSFYVEFRKLEECISVTSQLTLCDTRFSDQPQKVLSTIFENHCGNMTNFEFLIYLNYFSGASFHKKGKIPKLPILPLNGRAIPATHYFLPEIHKENPISIYNKRHQLEILDLQSIAKKKFKCFVAKPENPPKEPLKSITVRDLTLDLEKILQGGFFYFDKDDKTLEDSEKSLMLYIVTKDNEVHFIEVLRNKLRHVKTFSSELLKENCTIVNSHDGILAISGKKCQRFKPDYESQIAETGMKPPLISICGKTIVFVTNECELKKSTNGQNIEIVTTTSSRITCLITSQQFNTIVFGTEKCQANVFSLSDRILNCVIDISNDYEPQKVLITSGWGFIIIEAQKEISVYTINGTLIGNMIMENSILDWYETTNTFGEDFIVFIDDSNRIGIFEAAKPLKENIKYIQGQEGTIALTYHEQFECIVTLAKKEGILTFFPMPIDQFT</sequence>
<keyword evidence="3" id="KW-1185">Reference proteome</keyword>
<dbReference type="PANTHER" id="PTHR13743:SF161">
    <property type="entry name" value="BEIGE_BEACH DOMAIN CONTAINING PROTEIN"/>
    <property type="match status" value="1"/>
</dbReference>
<proteinExistence type="predicted"/>
<dbReference type="Proteomes" id="UP000179807">
    <property type="component" value="Unassembled WGS sequence"/>
</dbReference>